<keyword evidence="10" id="KW-1185">Reference proteome</keyword>
<dbReference type="InterPro" id="IPR004107">
    <property type="entry name" value="Integrase_SAM-like_N"/>
</dbReference>
<dbReference type="InterPro" id="IPR011010">
    <property type="entry name" value="DNA_brk_join_enz"/>
</dbReference>
<keyword evidence="5" id="KW-0233">DNA recombination</keyword>
<protein>
    <submittedName>
        <fullName evidence="9">Tyrosine-type recombinase/integrase</fullName>
    </submittedName>
</protein>
<evidence type="ECO:0000259" key="7">
    <source>
        <dbReference type="PROSITE" id="PS51898"/>
    </source>
</evidence>
<evidence type="ECO:0000256" key="5">
    <source>
        <dbReference type="ARBA" id="ARBA00023172"/>
    </source>
</evidence>
<evidence type="ECO:0000313" key="10">
    <source>
        <dbReference type="Proteomes" id="UP000482209"/>
    </source>
</evidence>
<reference evidence="9 10" key="1">
    <citation type="submission" date="2019-08" db="EMBL/GenBank/DDBJ databases">
        <title>In-depth cultivation of the pig gut microbiome towards novel bacterial diversity and tailored functional studies.</title>
        <authorList>
            <person name="Wylensek D."/>
            <person name="Hitch T.C.A."/>
            <person name="Clavel T."/>
        </authorList>
    </citation>
    <scope>NUCLEOTIDE SEQUENCE [LARGE SCALE GENOMIC DNA]</scope>
    <source>
        <strain evidence="9 10">WCA-693-APC-MOT-I</strain>
    </source>
</reference>
<sequence length="291" mass="33814">MEKYLNEFIEKLKLEGKSTNTIKSYKAHMQEYFQWFADSFGNTEFKGLYRSNIQEYKNYLKNIKRIGKDNHNLDGKTINAKLSALAKYNELMQPDNIVISKSDYIKIQENAINPAEITKEDIEAFRQRILQSEGTHALRNYAIVTVMMYTGLRISEVLRLKKTDVSTITGEIRVTDGKGEKQRIVIMNSKVIDAINEYKRHYNKEETELLFYNANGKPLDRTAINKVFWEFRDKDKPISPHSLRHYFCSSALEAGYTISEVAMLAGHSNIHTTMKYTNPSMKKIKERAELL</sequence>
<dbReference type="InterPro" id="IPR050090">
    <property type="entry name" value="Tyrosine_recombinase_XerCD"/>
</dbReference>
<dbReference type="SUPFAM" id="SSF56349">
    <property type="entry name" value="DNA breaking-rejoining enzymes"/>
    <property type="match status" value="1"/>
</dbReference>
<comment type="similarity">
    <text evidence="2">Belongs to the 'phage' integrase family.</text>
</comment>
<dbReference type="EMBL" id="VUMT01000009">
    <property type="protein sequence ID" value="MSS63677.1"/>
    <property type="molecule type" value="Genomic_DNA"/>
</dbReference>
<proteinExistence type="inferred from homology"/>
<evidence type="ECO:0000313" key="9">
    <source>
        <dbReference type="EMBL" id="MSS63677.1"/>
    </source>
</evidence>
<dbReference type="GO" id="GO:0015074">
    <property type="term" value="P:DNA integration"/>
    <property type="evidence" value="ECO:0007669"/>
    <property type="project" value="UniProtKB-KW"/>
</dbReference>
<dbReference type="AlphaFoldDB" id="A0A6L5XYQ9"/>
<dbReference type="Gene3D" id="1.10.443.10">
    <property type="entry name" value="Intergrase catalytic core"/>
    <property type="match status" value="1"/>
</dbReference>
<dbReference type="PANTHER" id="PTHR30349">
    <property type="entry name" value="PHAGE INTEGRASE-RELATED"/>
    <property type="match status" value="1"/>
</dbReference>
<gene>
    <name evidence="9" type="ORF">FYJ58_07275</name>
</gene>
<comment type="caution">
    <text evidence="9">The sequence shown here is derived from an EMBL/GenBank/DDBJ whole genome shotgun (WGS) entry which is preliminary data.</text>
</comment>
<dbReference type="InterPro" id="IPR002104">
    <property type="entry name" value="Integrase_catalytic"/>
</dbReference>
<evidence type="ECO:0000256" key="4">
    <source>
        <dbReference type="ARBA" id="ARBA00023125"/>
    </source>
</evidence>
<dbReference type="InterPro" id="IPR010998">
    <property type="entry name" value="Integrase_recombinase_N"/>
</dbReference>
<dbReference type="InterPro" id="IPR013762">
    <property type="entry name" value="Integrase-like_cat_sf"/>
</dbReference>
<evidence type="ECO:0000256" key="2">
    <source>
        <dbReference type="ARBA" id="ARBA00008857"/>
    </source>
</evidence>
<feature type="domain" description="Tyr recombinase" evidence="7">
    <location>
        <begin position="112"/>
        <end position="289"/>
    </location>
</feature>
<evidence type="ECO:0000256" key="1">
    <source>
        <dbReference type="ARBA" id="ARBA00003283"/>
    </source>
</evidence>
<feature type="domain" description="Core-binding (CB)" evidence="8">
    <location>
        <begin position="1"/>
        <end position="93"/>
    </location>
</feature>
<keyword evidence="3" id="KW-0229">DNA integration</keyword>
<comment type="function">
    <text evidence="1">Site-specific tyrosine recombinase, which acts by catalyzing the cutting and rejoining of the recombining DNA molecules.</text>
</comment>
<name>A0A6L5XYQ9_9FIRM</name>
<organism evidence="9 10">
    <name type="scientific">Velocimicrobium porci</name>
    <dbReference type="NCBI Taxonomy" id="2606634"/>
    <lineage>
        <taxon>Bacteria</taxon>
        <taxon>Bacillati</taxon>
        <taxon>Bacillota</taxon>
        <taxon>Clostridia</taxon>
        <taxon>Lachnospirales</taxon>
        <taxon>Lachnospiraceae</taxon>
        <taxon>Velocimicrobium</taxon>
    </lineage>
</organism>
<dbReference type="GO" id="GO:0003677">
    <property type="term" value="F:DNA binding"/>
    <property type="evidence" value="ECO:0007669"/>
    <property type="project" value="UniProtKB-UniRule"/>
</dbReference>
<dbReference type="InterPro" id="IPR044068">
    <property type="entry name" value="CB"/>
</dbReference>
<dbReference type="Proteomes" id="UP000482209">
    <property type="component" value="Unassembled WGS sequence"/>
</dbReference>
<dbReference type="Pfam" id="PF02899">
    <property type="entry name" value="Phage_int_SAM_1"/>
    <property type="match status" value="1"/>
</dbReference>
<dbReference type="GO" id="GO:0006310">
    <property type="term" value="P:DNA recombination"/>
    <property type="evidence" value="ECO:0007669"/>
    <property type="project" value="UniProtKB-KW"/>
</dbReference>
<evidence type="ECO:0000256" key="3">
    <source>
        <dbReference type="ARBA" id="ARBA00022908"/>
    </source>
</evidence>
<evidence type="ECO:0000259" key="8">
    <source>
        <dbReference type="PROSITE" id="PS51900"/>
    </source>
</evidence>
<keyword evidence="4 6" id="KW-0238">DNA-binding</keyword>
<accession>A0A6L5XYQ9</accession>
<evidence type="ECO:0000256" key="6">
    <source>
        <dbReference type="PROSITE-ProRule" id="PRU01248"/>
    </source>
</evidence>
<dbReference type="Pfam" id="PF00589">
    <property type="entry name" value="Phage_integrase"/>
    <property type="match status" value="1"/>
</dbReference>
<dbReference type="RefSeq" id="WP_154519088.1">
    <property type="nucleotide sequence ID" value="NZ_VUMT01000009.1"/>
</dbReference>
<dbReference type="PROSITE" id="PS51900">
    <property type="entry name" value="CB"/>
    <property type="match status" value="1"/>
</dbReference>
<dbReference type="PANTHER" id="PTHR30349:SF81">
    <property type="entry name" value="TYROSINE RECOMBINASE XERC"/>
    <property type="match status" value="1"/>
</dbReference>
<dbReference type="PROSITE" id="PS51898">
    <property type="entry name" value="TYR_RECOMBINASE"/>
    <property type="match status" value="1"/>
</dbReference>
<dbReference type="Gene3D" id="1.10.150.130">
    <property type="match status" value="1"/>
</dbReference>